<dbReference type="PANTHER" id="PTHR13382:SF22">
    <property type="entry name" value="F-BOX PROTEIN SKIP14"/>
    <property type="match status" value="1"/>
</dbReference>
<evidence type="ECO:0000313" key="2">
    <source>
        <dbReference type="EMBL" id="KAB1211792.1"/>
    </source>
</evidence>
<dbReference type="OrthoDB" id="10044893at2759"/>
<organism evidence="2 3">
    <name type="scientific">Morella rubra</name>
    <name type="common">Chinese bayberry</name>
    <dbReference type="NCBI Taxonomy" id="262757"/>
    <lineage>
        <taxon>Eukaryota</taxon>
        <taxon>Viridiplantae</taxon>
        <taxon>Streptophyta</taxon>
        <taxon>Embryophyta</taxon>
        <taxon>Tracheophyta</taxon>
        <taxon>Spermatophyta</taxon>
        <taxon>Magnoliopsida</taxon>
        <taxon>eudicotyledons</taxon>
        <taxon>Gunneridae</taxon>
        <taxon>Pentapetalae</taxon>
        <taxon>rosids</taxon>
        <taxon>fabids</taxon>
        <taxon>Fagales</taxon>
        <taxon>Myricaceae</taxon>
        <taxon>Morella</taxon>
    </lineage>
</organism>
<dbReference type="InterPro" id="IPR032675">
    <property type="entry name" value="LRR_dom_sf"/>
</dbReference>
<gene>
    <name evidence="2" type="ORF">CJ030_MR6G025599</name>
</gene>
<dbReference type="GO" id="GO:0005737">
    <property type="term" value="C:cytoplasm"/>
    <property type="evidence" value="ECO:0007669"/>
    <property type="project" value="TreeGrafter"/>
</dbReference>
<name>A0A6A1VFY9_9ROSI</name>
<protein>
    <submittedName>
        <fullName evidence="2">F-box protein SKIP14</fullName>
    </submittedName>
</protein>
<dbReference type="Gene3D" id="3.80.10.10">
    <property type="entry name" value="Ribonuclease Inhibitor"/>
    <property type="match status" value="1"/>
</dbReference>
<dbReference type="Gene3D" id="1.20.1280.50">
    <property type="match status" value="1"/>
</dbReference>
<sequence>MNCEDSFDCWSFCGLNSGLEGTDWEKMGEADLEGYVEPLVADDIVDPLPIDPFGMDISSKITITRWFQDLGEESDSSFWVDAAEKEFADHGGQFAGLNWGWNGSKFEPEVRNTKIDGFSIPCDGFDRCGVDNGLFNVEGFMSFGLLGNWVVSKGPQKSRDCGETCFDGEGGAPHDALFFALGYLGVQDLLSVEMVCKSLRDAVRSDSLLWRSIHIDQPLSIKITDDALLKLANRAQGTLQCLNLVDGVRITDGGLKRVLETSPRLTKLSVPGCIRLSAEGILNNLRAFNSVALPGIKQLRLAGICRITDKQFKEFRFLLNADNCLQMSARKPLIYTGRKLCVSSDDDRAIDIEVCPKCQELSLVYDCPAESCRGKHQSAQLCRACIRCISRCIECGRCLKDCDYEETFFLDLLCFACPLTPDGPGEKGASNCTVFHRETRGSVGCTAVHYRIT</sequence>
<keyword evidence="3" id="KW-1185">Reference proteome</keyword>
<dbReference type="SUPFAM" id="SSF81383">
    <property type="entry name" value="F-box domain"/>
    <property type="match status" value="1"/>
</dbReference>
<dbReference type="InterPro" id="IPR001810">
    <property type="entry name" value="F-box_dom"/>
</dbReference>
<dbReference type="Proteomes" id="UP000516437">
    <property type="component" value="Chromosome 6"/>
</dbReference>
<dbReference type="PANTHER" id="PTHR13382">
    <property type="entry name" value="MITOCHONDRIAL ATP SYNTHASE COUPLING FACTOR B"/>
    <property type="match status" value="1"/>
</dbReference>
<feature type="domain" description="F-box" evidence="1">
    <location>
        <begin position="173"/>
        <end position="213"/>
    </location>
</feature>
<reference evidence="2 3" key="1">
    <citation type="journal article" date="2019" name="Plant Biotechnol. J.">
        <title>The red bayberry genome and genetic basis of sex determination.</title>
        <authorList>
            <person name="Jia H.M."/>
            <person name="Jia H.J."/>
            <person name="Cai Q.L."/>
            <person name="Wang Y."/>
            <person name="Zhao H.B."/>
            <person name="Yang W.F."/>
            <person name="Wang G.Y."/>
            <person name="Li Y.H."/>
            <person name="Zhan D.L."/>
            <person name="Shen Y.T."/>
            <person name="Niu Q.F."/>
            <person name="Chang L."/>
            <person name="Qiu J."/>
            <person name="Zhao L."/>
            <person name="Xie H.B."/>
            <person name="Fu W.Y."/>
            <person name="Jin J."/>
            <person name="Li X.W."/>
            <person name="Jiao Y."/>
            <person name="Zhou C.C."/>
            <person name="Tu T."/>
            <person name="Chai C.Y."/>
            <person name="Gao J.L."/>
            <person name="Fan L.J."/>
            <person name="van de Weg E."/>
            <person name="Wang J.Y."/>
            <person name="Gao Z.S."/>
        </authorList>
    </citation>
    <scope>NUCLEOTIDE SEQUENCE [LARGE SCALE GENOMIC DNA]</scope>
    <source>
        <tissue evidence="2">Leaves</tissue>
    </source>
</reference>
<dbReference type="Pfam" id="PF12937">
    <property type="entry name" value="F-box-like"/>
    <property type="match status" value="1"/>
</dbReference>
<comment type="caution">
    <text evidence="2">The sequence shown here is derived from an EMBL/GenBank/DDBJ whole genome shotgun (WGS) entry which is preliminary data.</text>
</comment>
<dbReference type="InterPro" id="IPR036047">
    <property type="entry name" value="F-box-like_dom_sf"/>
</dbReference>
<dbReference type="EMBL" id="RXIC02000024">
    <property type="protein sequence ID" value="KAB1211792.1"/>
    <property type="molecule type" value="Genomic_DNA"/>
</dbReference>
<accession>A0A6A1VFY9</accession>
<dbReference type="PROSITE" id="PS50181">
    <property type="entry name" value="FBOX"/>
    <property type="match status" value="1"/>
</dbReference>
<evidence type="ECO:0000313" key="3">
    <source>
        <dbReference type="Proteomes" id="UP000516437"/>
    </source>
</evidence>
<dbReference type="InterPro" id="IPR050648">
    <property type="entry name" value="F-box_LRR-repeat"/>
</dbReference>
<evidence type="ECO:0000259" key="1">
    <source>
        <dbReference type="PROSITE" id="PS50181"/>
    </source>
</evidence>
<dbReference type="AlphaFoldDB" id="A0A6A1VFY9"/>
<proteinExistence type="predicted"/>